<reference evidence="1" key="1">
    <citation type="journal article" date="2020" name="Phytopathology">
        <title>Genome sequence of the chestnut blight fungus Cryphonectria parasitica EP155: A fundamental resource for an archetypical invasive plant pathogen.</title>
        <authorList>
            <person name="Crouch J.A."/>
            <person name="Dawe A."/>
            <person name="Aerts A."/>
            <person name="Barry K."/>
            <person name="Churchill A.C.L."/>
            <person name="Grimwood J."/>
            <person name="Hillman B."/>
            <person name="Milgroom M.G."/>
            <person name="Pangilinan J."/>
            <person name="Smith M."/>
            <person name="Salamov A."/>
            <person name="Schmutz J."/>
            <person name="Yadav J."/>
            <person name="Grigoriev I.V."/>
            <person name="Nuss D."/>
        </authorList>
    </citation>
    <scope>NUCLEOTIDE SEQUENCE</scope>
    <source>
        <strain evidence="1">EP155</strain>
    </source>
</reference>
<dbReference type="SUPFAM" id="SSF47162">
    <property type="entry name" value="Apolipoprotein"/>
    <property type="match status" value="1"/>
</dbReference>
<dbReference type="GeneID" id="63836564"/>
<name>A0A9P4Y8C3_CRYP1</name>
<evidence type="ECO:0000313" key="2">
    <source>
        <dbReference type="Proteomes" id="UP000803844"/>
    </source>
</evidence>
<keyword evidence="2" id="KW-1185">Reference proteome</keyword>
<dbReference type="RefSeq" id="XP_040779183.1">
    <property type="nucleotide sequence ID" value="XM_040919435.1"/>
</dbReference>
<protein>
    <submittedName>
        <fullName evidence="1">Uncharacterized protein</fullName>
    </submittedName>
</protein>
<proteinExistence type="predicted"/>
<comment type="caution">
    <text evidence="1">The sequence shown here is derived from an EMBL/GenBank/DDBJ whole genome shotgun (WGS) entry which is preliminary data.</text>
</comment>
<gene>
    <name evidence="1" type="ORF">M406DRAFT_320819</name>
</gene>
<accession>A0A9P4Y8C3</accession>
<dbReference type="Proteomes" id="UP000803844">
    <property type="component" value="Unassembled WGS sequence"/>
</dbReference>
<dbReference type="AlphaFoldDB" id="A0A9P4Y8C3"/>
<evidence type="ECO:0000313" key="1">
    <source>
        <dbReference type="EMBL" id="KAF3768222.1"/>
    </source>
</evidence>
<dbReference type="EMBL" id="MU032345">
    <property type="protein sequence ID" value="KAF3768222.1"/>
    <property type="molecule type" value="Genomic_DNA"/>
</dbReference>
<sequence length="113" mass="12515">MDLDIKKVSAKATWEGHSLTGLELDASVAVLRDDLTGQIKQSLAELREEVISQLDELRGELTSGLDAEQEARDLDMAQMEDGIMRQISEASIAITFDDAPLRASLSFPDHPFW</sequence>
<organism evidence="1 2">
    <name type="scientific">Cryphonectria parasitica (strain ATCC 38755 / EP155)</name>
    <dbReference type="NCBI Taxonomy" id="660469"/>
    <lineage>
        <taxon>Eukaryota</taxon>
        <taxon>Fungi</taxon>
        <taxon>Dikarya</taxon>
        <taxon>Ascomycota</taxon>
        <taxon>Pezizomycotina</taxon>
        <taxon>Sordariomycetes</taxon>
        <taxon>Sordariomycetidae</taxon>
        <taxon>Diaporthales</taxon>
        <taxon>Cryphonectriaceae</taxon>
        <taxon>Cryphonectria-Endothia species complex</taxon>
        <taxon>Cryphonectria</taxon>
    </lineage>
</organism>